<dbReference type="InterPro" id="IPR000600">
    <property type="entry name" value="ROK"/>
</dbReference>
<dbReference type="OrthoDB" id="9795247at2"/>
<dbReference type="EMBL" id="CP036273">
    <property type="protein sequence ID" value="QDU18379.1"/>
    <property type="molecule type" value="Genomic_DNA"/>
</dbReference>
<dbReference type="PANTHER" id="PTHR18964:SF149">
    <property type="entry name" value="BIFUNCTIONAL UDP-N-ACETYLGLUCOSAMINE 2-EPIMERASE_N-ACETYLMANNOSAMINE KINASE"/>
    <property type="match status" value="1"/>
</dbReference>
<dbReference type="AlphaFoldDB" id="A0A517XLK3"/>
<dbReference type="KEGG" id="uli:ETAA1_02650"/>
<comment type="similarity">
    <text evidence="1">Belongs to the ROK (NagC/XylR) family.</text>
</comment>
<keyword evidence="3" id="KW-0418">Kinase</keyword>
<dbReference type="Gene3D" id="3.30.420.40">
    <property type="match status" value="2"/>
</dbReference>
<organism evidence="3 4">
    <name type="scientific">Urbifossiella limnaea</name>
    <dbReference type="NCBI Taxonomy" id="2528023"/>
    <lineage>
        <taxon>Bacteria</taxon>
        <taxon>Pseudomonadati</taxon>
        <taxon>Planctomycetota</taxon>
        <taxon>Planctomycetia</taxon>
        <taxon>Gemmatales</taxon>
        <taxon>Gemmataceae</taxon>
        <taxon>Urbifossiella</taxon>
    </lineage>
</organism>
<feature type="region of interest" description="Disordered" evidence="2">
    <location>
        <begin position="20"/>
        <end position="42"/>
    </location>
</feature>
<dbReference type="PROSITE" id="PS01125">
    <property type="entry name" value="ROK"/>
    <property type="match status" value="1"/>
</dbReference>
<dbReference type="Proteomes" id="UP000319576">
    <property type="component" value="Chromosome"/>
</dbReference>
<name>A0A517XLK3_9BACT</name>
<sequence length="330" mass="34574">MAGGQQYVGLDVGGTTMKAAVVGDDGSPRSKPVVMDTNPERGQDAGLETMCEAIRRAVAAAGLTLPDVTAIGVATPGLMDIKAGLILDPPNLKPWKNVPVRDHIQGVFRIPTIYQNDANAAAYGEFWVGSGQEARSMVLFTLGTGVGGGIIIDDVILSGEHSHGGELGHMRIEMPDRGRLCGCGARGCLEAYASATNVVRRAREDMAAYRGATKLRDYYTANDDVLTAKVVFDLAHAGDELATQVVDDTAFYLALGATALTAVVDPEMVVFGGGMVAAGEWFRAKIDAQVRRFGLPFPTKSLKVAFASLGSDAGFIGAAGWARAATRGKA</sequence>
<protein>
    <submittedName>
        <fullName evidence="3">Glucokinase</fullName>
        <ecNumber evidence="3">2.7.1.2</ecNumber>
    </submittedName>
</protein>
<keyword evidence="3" id="KW-0808">Transferase</keyword>
<evidence type="ECO:0000256" key="2">
    <source>
        <dbReference type="SAM" id="MobiDB-lite"/>
    </source>
</evidence>
<evidence type="ECO:0000256" key="1">
    <source>
        <dbReference type="ARBA" id="ARBA00006479"/>
    </source>
</evidence>
<dbReference type="SUPFAM" id="SSF53067">
    <property type="entry name" value="Actin-like ATPase domain"/>
    <property type="match status" value="1"/>
</dbReference>
<dbReference type="RefSeq" id="WP_145233622.1">
    <property type="nucleotide sequence ID" value="NZ_CP036273.1"/>
</dbReference>
<dbReference type="PANTHER" id="PTHR18964">
    <property type="entry name" value="ROK (REPRESSOR, ORF, KINASE) FAMILY"/>
    <property type="match status" value="1"/>
</dbReference>
<dbReference type="Pfam" id="PF00480">
    <property type="entry name" value="ROK"/>
    <property type="match status" value="1"/>
</dbReference>
<dbReference type="InterPro" id="IPR049874">
    <property type="entry name" value="ROK_cs"/>
</dbReference>
<dbReference type="InterPro" id="IPR043129">
    <property type="entry name" value="ATPase_NBD"/>
</dbReference>
<dbReference type="EC" id="2.7.1.2" evidence="3"/>
<evidence type="ECO:0000313" key="4">
    <source>
        <dbReference type="Proteomes" id="UP000319576"/>
    </source>
</evidence>
<evidence type="ECO:0000313" key="3">
    <source>
        <dbReference type="EMBL" id="QDU18379.1"/>
    </source>
</evidence>
<keyword evidence="4" id="KW-1185">Reference proteome</keyword>
<reference evidence="3 4" key="1">
    <citation type="submission" date="2019-02" db="EMBL/GenBank/DDBJ databases">
        <title>Deep-cultivation of Planctomycetes and their phenomic and genomic characterization uncovers novel biology.</title>
        <authorList>
            <person name="Wiegand S."/>
            <person name="Jogler M."/>
            <person name="Boedeker C."/>
            <person name="Pinto D."/>
            <person name="Vollmers J."/>
            <person name="Rivas-Marin E."/>
            <person name="Kohn T."/>
            <person name="Peeters S.H."/>
            <person name="Heuer A."/>
            <person name="Rast P."/>
            <person name="Oberbeckmann S."/>
            <person name="Bunk B."/>
            <person name="Jeske O."/>
            <person name="Meyerdierks A."/>
            <person name="Storesund J.E."/>
            <person name="Kallscheuer N."/>
            <person name="Luecker S."/>
            <person name="Lage O.M."/>
            <person name="Pohl T."/>
            <person name="Merkel B.J."/>
            <person name="Hornburger P."/>
            <person name="Mueller R.-W."/>
            <person name="Bruemmer F."/>
            <person name="Labrenz M."/>
            <person name="Spormann A.M."/>
            <person name="Op den Camp H."/>
            <person name="Overmann J."/>
            <person name="Amann R."/>
            <person name="Jetten M.S.M."/>
            <person name="Mascher T."/>
            <person name="Medema M.H."/>
            <person name="Devos D.P."/>
            <person name="Kaster A.-K."/>
            <person name="Ovreas L."/>
            <person name="Rohde M."/>
            <person name="Galperin M.Y."/>
            <person name="Jogler C."/>
        </authorList>
    </citation>
    <scope>NUCLEOTIDE SEQUENCE [LARGE SCALE GENOMIC DNA]</scope>
    <source>
        <strain evidence="3 4">ETA_A1</strain>
    </source>
</reference>
<gene>
    <name evidence="3" type="primary">glcK_1</name>
    <name evidence="3" type="ORF">ETAA1_02650</name>
</gene>
<dbReference type="GO" id="GO:0004340">
    <property type="term" value="F:glucokinase activity"/>
    <property type="evidence" value="ECO:0007669"/>
    <property type="project" value="UniProtKB-EC"/>
</dbReference>
<accession>A0A517XLK3</accession>
<proteinExistence type="inferred from homology"/>